<organism evidence="1 2">
    <name type="scientific">Ustilaginoidea virens</name>
    <name type="common">Rice false smut fungus</name>
    <name type="synonym">Villosiclava virens</name>
    <dbReference type="NCBI Taxonomy" id="1159556"/>
    <lineage>
        <taxon>Eukaryota</taxon>
        <taxon>Fungi</taxon>
        <taxon>Dikarya</taxon>
        <taxon>Ascomycota</taxon>
        <taxon>Pezizomycotina</taxon>
        <taxon>Sordariomycetes</taxon>
        <taxon>Hypocreomycetidae</taxon>
        <taxon>Hypocreales</taxon>
        <taxon>Clavicipitaceae</taxon>
        <taxon>Ustilaginoidea</taxon>
    </lineage>
</organism>
<name>A0A063BYW4_USTVR</name>
<dbReference type="SMR" id="A0A063BYW4"/>
<proteinExistence type="predicted"/>
<dbReference type="AlphaFoldDB" id="A0A063BYW4"/>
<evidence type="ECO:0000313" key="1">
    <source>
        <dbReference type="EMBL" id="GAO13431.1"/>
    </source>
</evidence>
<evidence type="ECO:0000313" key="2">
    <source>
        <dbReference type="Proteomes" id="UP000054053"/>
    </source>
</evidence>
<comment type="caution">
    <text evidence="1">The sequence shown here is derived from an EMBL/GenBank/DDBJ whole genome shotgun (WGS) entry which is preliminary data.</text>
</comment>
<dbReference type="HOGENOM" id="CLU_1107805_0_0_1"/>
<protein>
    <submittedName>
        <fullName evidence="1">Uncharacterized protein</fullName>
    </submittedName>
</protein>
<gene>
    <name evidence="1" type="ORF">UVI_02014350</name>
</gene>
<accession>A0A063BYW4</accession>
<reference evidence="2" key="1">
    <citation type="journal article" date="2016" name="Genome Announc.">
        <title>Genome sequence of Ustilaginoidea virens IPU010, a rice pathogenic fungus causing false smut.</title>
        <authorList>
            <person name="Kumagai T."/>
            <person name="Ishii T."/>
            <person name="Terai G."/>
            <person name="Umemura M."/>
            <person name="Machida M."/>
            <person name="Asai K."/>
        </authorList>
    </citation>
    <scope>NUCLEOTIDE SEQUENCE [LARGE SCALE GENOMIC DNA]</scope>
    <source>
        <strain evidence="2">IPU010</strain>
    </source>
</reference>
<dbReference type="EMBL" id="BBTG02000005">
    <property type="protein sequence ID" value="GAO13431.1"/>
    <property type="molecule type" value="Genomic_DNA"/>
</dbReference>
<sequence length="273" mass="30499">MTARFCQYLSNSNMLPPPSLLVLAFAGLAHSIYAASSTPRGAVNSEPFHRPESISNLSFEEFLAKVSRINKATSPARYRRQDGDVVLGEVHNNPEGNEMLREFHKECRKFRGYRAMSGVCAGKSLMRRSIYCGKPGDSSAKRKATSLYCPEGKKCGLRYAFNYHENYVQWPVCVDTVKVDRPTRRTDPIPGFSADYFASVPGSFDGVPQSPGTRYFHFQMDSYVKNGEAAPYGFFTDTAGHSGWGLTWSCFHCPPGLVKIHSRERALAYAYVD</sequence>
<dbReference type="Proteomes" id="UP000054053">
    <property type="component" value="Unassembled WGS sequence"/>
</dbReference>